<comment type="similarity">
    <text evidence="1 4">Belongs to the glycosyl hydrolase 32 family.</text>
</comment>
<evidence type="ECO:0000256" key="3">
    <source>
        <dbReference type="ARBA" id="ARBA00023295"/>
    </source>
</evidence>
<evidence type="ECO:0000256" key="2">
    <source>
        <dbReference type="ARBA" id="ARBA00022801"/>
    </source>
</evidence>
<dbReference type="InterPro" id="IPR013320">
    <property type="entry name" value="ConA-like_dom_sf"/>
</dbReference>
<accession>A0ABU5C4V1</accession>
<name>A0ABU5C4V1_9BACI</name>
<dbReference type="InterPro" id="IPR051214">
    <property type="entry name" value="GH32_Enzymes"/>
</dbReference>
<reference evidence="7 8" key="1">
    <citation type="submission" date="2023-10" db="EMBL/GenBank/DDBJ databases">
        <title>Virgibacillus halophilus 5B73C genome.</title>
        <authorList>
            <person name="Miliotis G."/>
            <person name="Sengupta P."/>
            <person name="Hameed A."/>
            <person name="Chuvochina M."/>
            <person name="Mcdonagh F."/>
            <person name="Simpson A.C."/>
            <person name="Singh N.K."/>
            <person name="Rekha P.D."/>
            <person name="Raman K."/>
            <person name="Hugenholtz P."/>
            <person name="Venkateswaran K."/>
        </authorList>
    </citation>
    <scope>NUCLEOTIDE SEQUENCE [LARGE SCALE GENOMIC DNA]</scope>
    <source>
        <strain evidence="7 8">5B73C</strain>
    </source>
</reference>
<evidence type="ECO:0000256" key="4">
    <source>
        <dbReference type="RuleBase" id="RU362110"/>
    </source>
</evidence>
<evidence type="ECO:0000313" key="7">
    <source>
        <dbReference type="EMBL" id="MDY0394355.1"/>
    </source>
</evidence>
<dbReference type="Proteomes" id="UP001281447">
    <property type="component" value="Unassembled WGS sequence"/>
</dbReference>
<dbReference type="InterPro" id="IPR013148">
    <property type="entry name" value="Glyco_hydro_32_N"/>
</dbReference>
<evidence type="ECO:0000259" key="6">
    <source>
        <dbReference type="Pfam" id="PF08244"/>
    </source>
</evidence>
<dbReference type="Pfam" id="PF08244">
    <property type="entry name" value="Glyco_hydro_32C"/>
    <property type="match status" value="1"/>
</dbReference>
<evidence type="ECO:0000259" key="5">
    <source>
        <dbReference type="Pfam" id="PF00251"/>
    </source>
</evidence>
<dbReference type="SUPFAM" id="SSF49899">
    <property type="entry name" value="Concanavalin A-like lectins/glucanases"/>
    <property type="match status" value="1"/>
</dbReference>
<dbReference type="PANTHER" id="PTHR43101:SF1">
    <property type="entry name" value="BETA-FRUCTOSIDASE"/>
    <property type="match status" value="1"/>
</dbReference>
<dbReference type="Gene3D" id="2.60.120.560">
    <property type="entry name" value="Exo-inulinase, domain 1"/>
    <property type="match status" value="1"/>
</dbReference>
<dbReference type="Pfam" id="PF00251">
    <property type="entry name" value="Glyco_hydro_32N"/>
    <property type="match status" value="1"/>
</dbReference>
<dbReference type="PANTHER" id="PTHR43101">
    <property type="entry name" value="BETA-FRUCTOSIDASE"/>
    <property type="match status" value="1"/>
</dbReference>
<keyword evidence="2 4" id="KW-0378">Hydrolase</keyword>
<keyword evidence="3 4" id="KW-0326">Glycosidase</keyword>
<feature type="domain" description="Glycosyl hydrolase family 32 N-terminal" evidence="5">
    <location>
        <begin position="7"/>
        <end position="78"/>
    </location>
</feature>
<evidence type="ECO:0000313" key="8">
    <source>
        <dbReference type="Proteomes" id="UP001281447"/>
    </source>
</evidence>
<proteinExistence type="inferred from homology"/>
<evidence type="ECO:0000256" key="1">
    <source>
        <dbReference type="ARBA" id="ARBA00009902"/>
    </source>
</evidence>
<feature type="domain" description="Glycosyl hydrolase family 32 C-terminal" evidence="6">
    <location>
        <begin position="81"/>
        <end position="186"/>
    </location>
</feature>
<keyword evidence="8" id="KW-1185">Reference proteome</keyword>
<dbReference type="InterPro" id="IPR023296">
    <property type="entry name" value="Glyco_hydro_beta-prop_sf"/>
</dbReference>
<dbReference type="Gene3D" id="2.115.10.20">
    <property type="entry name" value="Glycosyl hydrolase domain, family 43"/>
    <property type="match status" value="1"/>
</dbReference>
<sequence length="198" mass="22663">MIKKGIFQTEGFTELDSGFDFYAPQTMTDENGRRILFAWMGITDASEQNHPTIANGWIHAMTIPRELSLKGDKIIQRPAVELKKLRKSHTAYTNVFIQDTVELPQVSGKSLELLMEEIDTSEAADFTISFGGSASLSYEVNRQRLVFRRVSLLDQSWEQRVCEVDELEKLHIFMDTSSLEIFVNDGGDRFHFQIFSET</sequence>
<protein>
    <submittedName>
        <fullName evidence="7">GH32 C-terminal domain-containing protein</fullName>
    </submittedName>
</protein>
<dbReference type="SUPFAM" id="SSF75005">
    <property type="entry name" value="Arabinanase/levansucrase/invertase"/>
    <property type="match status" value="1"/>
</dbReference>
<dbReference type="InterPro" id="IPR013189">
    <property type="entry name" value="Glyco_hydro_32_C"/>
</dbReference>
<organism evidence="7 8">
    <name type="scientific">Tigheibacillus halophilus</name>
    <dbReference type="NCBI Taxonomy" id="361280"/>
    <lineage>
        <taxon>Bacteria</taxon>
        <taxon>Bacillati</taxon>
        <taxon>Bacillota</taxon>
        <taxon>Bacilli</taxon>
        <taxon>Bacillales</taxon>
        <taxon>Bacillaceae</taxon>
        <taxon>Tigheibacillus</taxon>
    </lineage>
</organism>
<gene>
    <name evidence="7" type="ORF">RWE15_07625</name>
</gene>
<dbReference type="EMBL" id="JAWDIP010000003">
    <property type="protein sequence ID" value="MDY0394355.1"/>
    <property type="molecule type" value="Genomic_DNA"/>
</dbReference>
<comment type="caution">
    <text evidence="7">The sequence shown here is derived from an EMBL/GenBank/DDBJ whole genome shotgun (WGS) entry which is preliminary data.</text>
</comment>